<feature type="region of interest" description="Disordered" evidence="7">
    <location>
        <begin position="493"/>
        <end position="601"/>
    </location>
</feature>
<feature type="compositionally biased region" description="Low complexity" evidence="7">
    <location>
        <begin position="493"/>
        <end position="503"/>
    </location>
</feature>
<dbReference type="AlphaFoldDB" id="A0A9W8H119"/>
<evidence type="ECO:0000256" key="4">
    <source>
        <dbReference type="ARBA" id="ARBA00022989"/>
    </source>
</evidence>
<name>A0A9W8H119_9FUNG</name>
<feature type="compositionally biased region" description="Basic residues" evidence="7">
    <location>
        <begin position="32"/>
        <end position="44"/>
    </location>
</feature>
<dbReference type="CDD" id="cd13220">
    <property type="entry name" value="PH-GRAM_GRAMDC"/>
    <property type="match status" value="1"/>
</dbReference>
<evidence type="ECO:0000256" key="2">
    <source>
        <dbReference type="ARBA" id="ARBA00006582"/>
    </source>
</evidence>
<gene>
    <name evidence="10" type="ORF">GGI19_000309</name>
</gene>
<evidence type="ECO:0000256" key="3">
    <source>
        <dbReference type="ARBA" id="ARBA00022692"/>
    </source>
</evidence>
<sequence>MSRRAKTKTETSGAGDLSADSKLGKDDDSHSKPRGIRARLRQRRVWNSSEDEVRSRPTSLDLGRNNTTPVMLGSTGMHSLTTVPTRASGYYQDDDGDGPAGLALGEFGDHCDDVAEAPEEDDEYPGHHHQAVPKPSGAIVRSPSLEPAQVLSDGARNGTVPRSATAVSKRRVSVHSVPGYNVAVGTRGKGNMDYSVSEDYGGHTDDEHSMVNSGNYSYDYSYDDEGGEPDGESPGAPAADDFDGDGELNAVYLKRNADFHMLFRNIPINELLIDDYGCALQREILVQGRLYLTENFVCFYSNIFGWVTNLIIAFDQIVSIEKKMTALIIPNAIQVSTLHTKHFFGSFIYRDSAFNQLYDLWGKSRNEKNAGLPEIGQAEDGDGAGDVSRHREDVLNAYQSLSEDEDRGLGGGSEFEEEGSVSASSESDGGGSASDVESAAANGMRAATDEKRPGVAADSAADGGGEASDAPDGSVHASTAAVRATAATIAASNSAAGTSASNTPVDLSRNHSHLSATTTKVPGTEANGTPAIGGSAASLPATAGKAPVERPSTSLLSRIPKTPDGTDVGSLASSARGKKHQATGSTSHQPPFHKPTTCPCGSSEKTAHYSMEALDAVFPLPMPLLFRIVFSATIPSDVQMLYMPADLVSKDELEQSCTKRIKECGNLDVKTEGWVPDPSNPELEMCIYSYEKLLGFAIGPKSTLVEDTFRITTRDFAKVVVVDQVVRTPNVPSGTSFFVKIRHCLTWASGPGNQPPGGWSHYRMTFELEWVKSSWLKGAIEKGSVDSNKQAAELSEKYIREWIAAHPSLEVKPPSSIGLSKDLAAAASGSSAAVSVHKRSRKPPGRKNKRDTSPHGLRMEELLGADNMERSSGPTKSEARHVSSADIARNAGAATSERAVPGATTVDELLAKIAGAIGPDAVAKIDEEANALAWKRRAEASLPGWICYHSVYPLGYAARRTARATRSALADPVAGPVLVLALLFLLVVSNLWNYVLYPSHVHVDGMRQMQNSVEALAEQMAAINQRLQELIERQKPL</sequence>
<feature type="compositionally biased region" description="Basic and acidic residues" evidence="7">
    <location>
        <begin position="200"/>
        <end position="209"/>
    </location>
</feature>
<dbReference type="Pfam" id="PF16016">
    <property type="entry name" value="VASt"/>
    <property type="match status" value="1"/>
</dbReference>
<feature type="region of interest" description="Disordered" evidence="7">
    <location>
        <begin position="399"/>
        <end position="478"/>
    </location>
</feature>
<dbReference type="GO" id="GO:0032541">
    <property type="term" value="C:cortical endoplasmic reticulum"/>
    <property type="evidence" value="ECO:0007669"/>
    <property type="project" value="TreeGrafter"/>
</dbReference>
<evidence type="ECO:0000313" key="11">
    <source>
        <dbReference type="Proteomes" id="UP001140011"/>
    </source>
</evidence>
<dbReference type="PANTHER" id="PTHR23319:SF4">
    <property type="entry name" value="GRAM DOMAIN CONTAINING 1B, ISOFORM E"/>
    <property type="match status" value="1"/>
</dbReference>
<dbReference type="GO" id="GO:0005739">
    <property type="term" value="C:mitochondrion"/>
    <property type="evidence" value="ECO:0007669"/>
    <property type="project" value="TreeGrafter"/>
</dbReference>
<keyword evidence="6" id="KW-0175">Coiled coil</keyword>
<feature type="domain" description="VASt" evidence="9">
    <location>
        <begin position="621"/>
        <end position="807"/>
    </location>
</feature>
<dbReference type="InterPro" id="IPR031968">
    <property type="entry name" value="VASt"/>
</dbReference>
<protein>
    <recommendedName>
        <fullName evidence="9">VASt domain-containing protein</fullName>
    </recommendedName>
</protein>
<reference evidence="10" key="1">
    <citation type="submission" date="2022-07" db="EMBL/GenBank/DDBJ databases">
        <title>Phylogenomic reconstructions and comparative analyses of Kickxellomycotina fungi.</title>
        <authorList>
            <person name="Reynolds N.K."/>
            <person name="Stajich J.E."/>
            <person name="Barry K."/>
            <person name="Grigoriev I.V."/>
            <person name="Crous P."/>
            <person name="Smith M.E."/>
        </authorList>
    </citation>
    <scope>NUCLEOTIDE SEQUENCE</scope>
    <source>
        <strain evidence="10">BCRC 34297</strain>
    </source>
</reference>
<keyword evidence="3 8" id="KW-0812">Transmembrane</keyword>
<organism evidence="10 11">
    <name type="scientific">Coemansia pectinata</name>
    <dbReference type="NCBI Taxonomy" id="1052879"/>
    <lineage>
        <taxon>Eukaryota</taxon>
        <taxon>Fungi</taxon>
        <taxon>Fungi incertae sedis</taxon>
        <taxon>Zoopagomycota</taxon>
        <taxon>Kickxellomycotina</taxon>
        <taxon>Kickxellomycetes</taxon>
        <taxon>Kickxellales</taxon>
        <taxon>Kickxellaceae</taxon>
        <taxon>Coemansia</taxon>
    </lineage>
</organism>
<feature type="compositionally biased region" description="Basic and acidic residues" evidence="7">
    <location>
        <begin position="22"/>
        <end position="31"/>
    </location>
</feature>
<dbReference type="SMART" id="SM00568">
    <property type="entry name" value="GRAM"/>
    <property type="match status" value="1"/>
</dbReference>
<dbReference type="GO" id="GO:0032366">
    <property type="term" value="P:intracellular sterol transport"/>
    <property type="evidence" value="ECO:0007669"/>
    <property type="project" value="TreeGrafter"/>
</dbReference>
<evidence type="ECO:0000256" key="7">
    <source>
        <dbReference type="SAM" id="MobiDB-lite"/>
    </source>
</evidence>
<feature type="transmembrane region" description="Helical" evidence="8">
    <location>
        <begin position="973"/>
        <end position="997"/>
    </location>
</feature>
<evidence type="ECO:0000259" key="9">
    <source>
        <dbReference type="PROSITE" id="PS51778"/>
    </source>
</evidence>
<dbReference type="GO" id="GO:0005789">
    <property type="term" value="C:endoplasmic reticulum membrane"/>
    <property type="evidence" value="ECO:0007669"/>
    <property type="project" value="TreeGrafter"/>
</dbReference>
<evidence type="ECO:0000256" key="8">
    <source>
        <dbReference type="SAM" id="Phobius"/>
    </source>
</evidence>
<dbReference type="Pfam" id="PF02893">
    <property type="entry name" value="GRAM"/>
    <property type="match status" value="1"/>
</dbReference>
<feature type="region of interest" description="Disordered" evidence="7">
    <location>
        <begin position="198"/>
        <end position="241"/>
    </location>
</feature>
<feature type="region of interest" description="Disordered" evidence="7">
    <location>
        <begin position="830"/>
        <end position="883"/>
    </location>
</feature>
<evidence type="ECO:0000256" key="6">
    <source>
        <dbReference type="SAM" id="Coils"/>
    </source>
</evidence>
<accession>A0A9W8H119</accession>
<feature type="coiled-coil region" evidence="6">
    <location>
        <begin position="1006"/>
        <end position="1033"/>
    </location>
</feature>
<dbReference type="PROSITE" id="PS51778">
    <property type="entry name" value="VAST"/>
    <property type="match status" value="1"/>
</dbReference>
<feature type="region of interest" description="Disordered" evidence="7">
    <location>
        <begin position="1"/>
        <end position="80"/>
    </location>
</feature>
<feature type="compositionally biased region" description="Low complexity" evidence="7">
    <location>
        <begin position="456"/>
        <end position="478"/>
    </location>
</feature>
<comment type="subcellular location">
    <subcellularLocation>
        <location evidence="1">Membrane</location>
        <topology evidence="1">Single-pass membrane protein</topology>
    </subcellularLocation>
</comment>
<dbReference type="GO" id="GO:0120015">
    <property type="term" value="F:sterol transfer activity"/>
    <property type="evidence" value="ECO:0007669"/>
    <property type="project" value="TreeGrafter"/>
</dbReference>
<dbReference type="GO" id="GO:0005886">
    <property type="term" value="C:plasma membrane"/>
    <property type="evidence" value="ECO:0007669"/>
    <property type="project" value="TreeGrafter"/>
</dbReference>
<comment type="similarity">
    <text evidence="2">Belongs to the YSP2 family.</text>
</comment>
<dbReference type="EMBL" id="JANBUH010000007">
    <property type="protein sequence ID" value="KAJ2757068.1"/>
    <property type="molecule type" value="Genomic_DNA"/>
</dbReference>
<dbReference type="InterPro" id="IPR011993">
    <property type="entry name" value="PH-like_dom_sf"/>
</dbReference>
<dbReference type="InterPro" id="IPR004182">
    <property type="entry name" value="GRAM"/>
</dbReference>
<dbReference type="GO" id="GO:0140268">
    <property type="term" value="C:endoplasmic reticulum-plasma membrane contact site"/>
    <property type="evidence" value="ECO:0007669"/>
    <property type="project" value="TreeGrafter"/>
</dbReference>
<keyword evidence="11" id="KW-1185">Reference proteome</keyword>
<dbReference type="Proteomes" id="UP001140011">
    <property type="component" value="Unassembled WGS sequence"/>
</dbReference>
<keyword evidence="5 8" id="KW-0472">Membrane</keyword>
<proteinExistence type="inferred from homology"/>
<dbReference type="Gene3D" id="2.30.29.30">
    <property type="entry name" value="Pleckstrin-homology domain (PH domain)/Phosphotyrosine-binding domain (PTB)"/>
    <property type="match status" value="1"/>
</dbReference>
<evidence type="ECO:0000313" key="10">
    <source>
        <dbReference type="EMBL" id="KAJ2757068.1"/>
    </source>
</evidence>
<dbReference type="PANTHER" id="PTHR23319">
    <property type="entry name" value="GRAM DOMAIN CONTAINING 1B, ISOFORM E"/>
    <property type="match status" value="1"/>
</dbReference>
<feature type="region of interest" description="Disordered" evidence="7">
    <location>
        <begin position="118"/>
        <end position="137"/>
    </location>
</feature>
<dbReference type="OrthoDB" id="2162691at2759"/>
<comment type="caution">
    <text evidence="10">The sequence shown here is derived from an EMBL/GenBank/DDBJ whole genome shotgun (WGS) entry which is preliminary data.</text>
</comment>
<feature type="region of interest" description="Disordered" evidence="7">
    <location>
        <begin position="151"/>
        <end position="170"/>
    </location>
</feature>
<evidence type="ECO:0000256" key="5">
    <source>
        <dbReference type="ARBA" id="ARBA00023136"/>
    </source>
</evidence>
<feature type="compositionally biased region" description="Low complexity" evidence="7">
    <location>
        <begin position="420"/>
        <end position="441"/>
    </location>
</feature>
<feature type="compositionally biased region" description="Acidic residues" evidence="7">
    <location>
        <begin position="221"/>
        <end position="231"/>
    </location>
</feature>
<keyword evidence="4 8" id="KW-1133">Transmembrane helix</keyword>
<dbReference type="InterPro" id="IPR051482">
    <property type="entry name" value="Cholesterol_transport"/>
</dbReference>
<feature type="compositionally biased region" description="Basic residues" evidence="7">
    <location>
        <begin position="836"/>
        <end position="849"/>
    </location>
</feature>
<feature type="compositionally biased region" description="Basic and acidic residues" evidence="7">
    <location>
        <begin position="850"/>
        <end position="861"/>
    </location>
</feature>
<dbReference type="GO" id="GO:0032934">
    <property type="term" value="F:sterol binding"/>
    <property type="evidence" value="ECO:0007669"/>
    <property type="project" value="TreeGrafter"/>
</dbReference>
<evidence type="ECO:0000256" key="1">
    <source>
        <dbReference type="ARBA" id="ARBA00004167"/>
    </source>
</evidence>